<keyword evidence="2" id="KW-1185">Reference proteome</keyword>
<dbReference type="Proteomes" id="UP001227268">
    <property type="component" value="Unassembled WGS sequence"/>
</dbReference>
<organism evidence="1 2">
    <name type="scientific">Naganishia friedmannii</name>
    <dbReference type="NCBI Taxonomy" id="89922"/>
    <lineage>
        <taxon>Eukaryota</taxon>
        <taxon>Fungi</taxon>
        <taxon>Dikarya</taxon>
        <taxon>Basidiomycota</taxon>
        <taxon>Agaricomycotina</taxon>
        <taxon>Tremellomycetes</taxon>
        <taxon>Filobasidiales</taxon>
        <taxon>Filobasidiaceae</taxon>
        <taxon>Naganishia</taxon>
    </lineage>
</organism>
<comment type="caution">
    <text evidence="1">The sequence shown here is derived from an EMBL/GenBank/DDBJ whole genome shotgun (WGS) entry which is preliminary data.</text>
</comment>
<evidence type="ECO:0000313" key="1">
    <source>
        <dbReference type="EMBL" id="KAJ9105260.1"/>
    </source>
</evidence>
<sequence length="436" mass="49403">MMPGLPPLQNLDIRSYIPDQIQPLILLSYPMTIVNECTTAHGKGCTGAAVAAARKAGNAAGYWGSTIEKKLGNPASLLGRSNFFSKSPTTRARLASLVPQIPLLEKIFGANTASLALPPTSTSSGGGGMERVYGKGPKDALFVLFWAVAFTILRELLMRWVYEPLMLRRLKQLDKTTTAADQKTAKNGTCGKVDLQKQRTEETETVQSVKRDARIREKTVTRFAEQGWMFTYCVTFFSLGVYILCQVDKWPFSSAYLWQDYPHTPLSRLTKFYYLAQLSFWFHQLFVIHVEERRKDHWQMLTHHIITITLIMASYSTNYTRVGGVIMVLMDFCDILLPLAKMFKYLALPILPDATFVIFLLSWLVTRQIGFFAVWLSVVIRAPYVLPWGWNPAAGQYVNWWSLGTFQEIQASQGHITLKCSTSTREAVDSRLRKRQ</sequence>
<proteinExistence type="predicted"/>
<reference evidence="1" key="1">
    <citation type="submission" date="2023-04" db="EMBL/GenBank/DDBJ databases">
        <title>Draft Genome sequencing of Naganishia species isolated from polar environments using Oxford Nanopore Technology.</title>
        <authorList>
            <person name="Leo P."/>
            <person name="Venkateswaran K."/>
        </authorList>
    </citation>
    <scope>NUCLEOTIDE SEQUENCE</scope>
    <source>
        <strain evidence="1">MNA-CCFEE 5423</strain>
    </source>
</reference>
<name>A0ACC2W1N6_9TREE</name>
<protein>
    <submittedName>
        <fullName evidence="1">Uncharacterized protein</fullName>
    </submittedName>
</protein>
<gene>
    <name evidence="1" type="ORF">QFC21_001627</name>
</gene>
<dbReference type="EMBL" id="JASBWT010000004">
    <property type="protein sequence ID" value="KAJ9105260.1"/>
    <property type="molecule type" value="Genomic_DNA"/>
</dbReference>
<accession>A0ACC2W1N6</accession>
<evidence type="ECO:0000313" key="2">
    <source>
        <dbReference type="Proteomes" id="UP001227268"/>
    </source>
</evidence>